<dbReference type="AlphaFoldDB" id="A0A8H7CGW9"/>
<dbReference type="InterPro" id="IPR008949">
    <property type="entry name" value="Isoprenoid_synthase_dom_sf"/>
</dbReference>
<dbReference type="SUPFAM" id="SSF48576">
    <property type="entry name" value="Terpenoid synthases"/>
    <property type="match status" value="1"/>
</dbReference>
<sequence length="361" mass="39940">MSATTSVQLPDLLSLGREFELRTNRHSRTVTSASEKWFMTEENGLSATEKADLRSMKIGLWASACFPTCDPPQLRLAADFLTALVICNCRITQAQSLRECGWADEQPAGNLPCLAGNDLFRDFIQNVASAMPSREKFNRSAEAFRVAQTQVISHRKANTLPTLEAYADLRRDLSGIPMVFDLIEMAEGLKVPSGDAAWDGLKISAANLIALSTDIFAYNNDQFIGNQFNIVSIVRTHRGLSVQAAIKYAFSLIDQSFQKFLSAESTLFSQSPVPGQTTSMWTWNPLNWRQTSEKTPAHVQLTSDSKLYLCGLKDCIVGTLNWSYETGLYFGSKGDEIRAGVHAENKSRGWGKGPCLFDTDP</sequence>
<gene>
    <name evidence="1" type="ORF">MVEN_02207000</name>
</gene>
<accession>A0A8H7CGW9</accession>
<evidence type="ECO:0000313" key="2">
    <source>
        <dbReference type="Proteomes" id="UP000620124"/>
    </source>
</evidence>
<comment type="caution">
    <text evidence="1">The sequence shown here is derived from an EMBL/GenBank/DDBJ whole genome shotgun (WGS) entry which is preliminary data.</text>
</comment>
<proteinExistence type="predicted"/>
<keyword evidence="2" id="KW-1185">Reference proteome</keyword>
<dbReference type="Proteomes" id="UP000620124">
    <property type="component" value="Unassembled WGS sequence"/>
</dbReference>
<protein>
    <submittedName>
        <fullName evidence="1">Alpha-muurolene synthase</fullName>
    </submittedName>
</protein>
<name>A0A8H7CGW9_9AGAR</name>
<organism evidence="1 2">
    <name type="scientific">Mycena venus</name>
    <dbReference type="NCBI Taxonomy" id="2733690"/>
    <lineage>
        <taxon>Eukaryota</taxon>
        <taxon>Fungi</taxon>
        <taxon>Dikarya</taxon>
        <taxon>Basidiomycota</taxon>
        <taxon>Agaricomycotina</taxon>
        <taxon>Agaricomycetes</taxon>
        <taxon>Agaricomycetidae</taxon>
        <taxon>Agaricales</taxon>
        <taxon>Marasmiineae</taxon>
        <taxon>Mycenaceae</taxon>
        <taxon>Mycena</taxon>
    </lineage>
</organism>
<dbReference type="Gene3D" id="1.10.600.10">
    <property type="entry name" value="Farnesyl Diphosphate Synthase"/>
    <property type="match status" value="1"/>
</dbReference>
<evidence type="ECO:0000313" key="1">
    <source>
        <dbReference type="EMBL" id="KAF7335532.1"/>
    </source>
</evidence>
<dbReference type="EMBL" id="JACAZI010000024">
    <property type="protein sequence ID" value="KAF7335532.1"/>
    <property type="molecule type" value="Genomic_DNA"/>
</dbReference>
<dbReference type="OrthoDB" id="2861623at2759"/>
<reference evidence="1" key="1">
    <citation type="submission" date="2020-05" db="EMBL/GenBank/DDBJ databases">
        <title>Mycena genomes resolve the evolution of fungal bioluminescence.</title>
        <authorList>
            <person name="Tsai I.J."/>
        </authorList>
    </citation>
    <scope>NUCLEOTIDE SEQUENCE</scope>
    <source>
        <strain evidence="1">CCC161011</strain>
    </source>
</reference>
<dbReference type="Pfam" id="PF19086">
    <property type="entry name" value="Terpene_syn_C_2"/>
    <property type="match status" value="1"/>
</dbReference>